<evidence type="ECO:0000256" key="4">
    <source>
        <dbReference type="ARBA" id="ARBA00022832"/>
    </source>
</evidence>
<dbReference type="AlphaFoldDB" id="A0A0A1EW34"/>
<keyword evidence="4" id="KW-0276">Fatty acid metabolism</keyword>
<dbReference type="GO" id="GO:0009698">
    <property type="term" value="P:phenylpropanoid metabolic process"/>
    <property type="evidence" value="ECO:0007669"/>
    <property type="project" value="UniProtKB-ARBA"/>
</dbReference>
<dbReference type="GO" id="GO:0016207">
    <property type="term" value="F:4-coumarate-CoA ligase activity"/>
    <property type="evidence" value="ECO:0007669"/>
    <property type="project" value="UniProtKB-EC"/>
</dbReference>
<evidence type="ECO:0000259" key="7">
    <source>
        <dbReference type="Pfam" id="PF00501"/>
    </source>
</evidence>
<gene>
    <name evidence="9" type="primary">4CL5</name>
</gene>
<evidence type="ECO:0000256" key="2">
    <source>
        <dbReference type="ARBA" id="ARBA00012959"/>
    </source>
</evidence>
<evidence type="ECO:0000256" key="1">
    <source>
        <dbReference type="ARBA" id="ARBA00006432"/>
    </source>
</evidence>
<dbReference type="EMBL" id="KM393180">
    <property type="protein sequence ID" value="AIY34666.1"/>
    <property type="molecule type" value="mRNA"/>
</dbReference>
<dbReference type="Pfam" id="PF00501">
    <property type="entry name" value="AMP-binding"/>
    <property type="match status" value="1"/>
</dbReference>
<dbReference type="Gene3D" id="3.40.50.12780">
    <property type="entry name" value="N-terminal domain of ligase-like"/>
    <property type="match status" value="1"/>
</dbReference>
<dbReference type="PROSITE" id="PS00455">
    <property type="entry name" value="AMP_BINDING"/>
    <property type="match status" value="1"/>
</dbReference>
<dbReference type="SUPFAM" id="SSF56801">
    <property type="entry name" value="Acetyl-CoA synthetase-like"/>
    <property type="match status" value="1"/>
</dbReference>
<dbReference type="PANTHER" id="PTHR43859:SF4">
    <property type="entry name" value="BUTANOATE--COA LIGASE AAE1-RELATED"/>
    <property type="match status" value="1"/>
</dbReference>
<feature type="domain" description="AMP-binding enzyme C-terminal" evidence="8">
    <location>
        <begin position="453"/>
        <end position="527"/>
    </location>
</feature>
<dbReference type="FunFam" id="3.30.300.30:FF:000008">
    <property type="entry name" value="2,3-dihydroxybenzoate-AMP ligase"/>
    <property type="match status" value="1"/>
</dbReference>
<evidence type="ECO:0000256" key="5">
    <source>
        <dbReference type="ARBA" id="ARBA00023098"/>
    </source>
</evidence>
<dbReference type="CDD" id="cd12118">
    <property type="entry name" value="ttLC_FACS_AEE21_like"/>
    <property type="match status" value="1"/>
</dbReference>
<dbReference type="EC" id="6.2.1.12" evidence="2"/>
<organism evidence="9">
    <name type="scientific">Albuca bracteata</name>
    <name type="common">False sea onion</name>
    <name type="synonym">Ornithogalum longebracteatum</name>
    <dbReference type="NCBI Taxonomy" id="82047"/>
    <lineage>
        <taxon>Eukaryota</taxon>
        <taxon>Viridiplantae</taxon>
        <taxon>Streptophyta</taxon>
        <taxon>Embryophyta</taxon>
        <taxon>Tracheophyta</taxon>
        <taxon>Spermatophyta</taxon>
        <taxon>Magnoliopsida</taxon>
        <taxon>Liliopsida</taxon>
        <taxon>Asparagales</taxon>
        <taxon>Hyacinthaceae</taxon>
        <taxon>Ornithogaloideae</taxon>
        <taxon>Albuca</taxon>
    </lineage>
</organism>
<dbReference type="Gene3D" id="3.30.300.30">
    <property type="match status" value="1"/>
</dbReference>
<reference evidence="9" key="2">
    <citation type="journal article" date="2016" name="Microb. Cell Fact.">
        <title>Transcriptome-enabled discovery and functional characterization of enzymes related to (2S)-pinocembrin biosynthesis from Ornithogalum caudatum and their application for metabolic engineering.</title>
        <authorList>
            <person name="Guo L."/>
            <person name="Chen X."/>
            <person name="Li L.N."/>
            <person name="Tang W."/>
            <person name="Pan Y.T."/>
            <person name="Kong J.Q."/>
        </authorList>
    </citation>
    <scope>NUCLEOTIDE SEQUENCE</scope>
</reference>
<feature type="domain" description="AMP-dependent synthetase/ligase" evidence="7">
    <location>
        <begin position="20"/>
        <end position="403"/>
    </location>
</feature>
<dbReference type="InterPro" id="IPR000873">
    <property type="entry name" value="AMP-dep_synth/lig_dom"/>
</dbReference>
<dbReference type="InterPro" id="IPR025110">
    <property type="entry name" value="AMP-bd_C"/>
</dbReference>
<evidence type="ECO:0000256" key="6">
    <source>
        <dbReference type="ARBA" id="ARBA00034252"/>
    </source>
</evidence>
<dbReference type="FunFam" id="3.40.50.12780:FF:000003">
    <property type="entry name" value="Long-chain-fatty-acid--CoA ligase FadD"/>
    <property type="match status" value="1"/>
</dbReference>
<dbReference type="GO" id="GO:0006631">
    <property type="term" value="P:fatty acid metabolic process"/>
    <property type="evidence" value="ECO:0007669"/>
    <property type="project" value="UniProtKB-KW"/>
</dbReference>
<name>A0A0A1EW34_ALBBR</name>
<protein>
    <recommendedName>
        <fullName evidence="2">4-coumarate--CoA ligase</fullName>
        <ecNumber evidence="2">6.2.1.12</ecNumber>
    </recommendedName>
</protein>
<accession>A0A0A1EW34</accession>
<dbReference type="PANTHER" id="PTHR43859">
    <property type="entry name" value="ACYL-ACTIVATING ENZYME"/>
    <property type="match status" value="1"/>
</dbReference>
<dbReference type="InterPro" id="IPR020845">
    <property type="entry name" value="AMP-binding_CS"/>
</dbReference>
<comment type="similarity">
    <text evidence="1">Belongs to the ATP-dependent AMP-binding enzyme family.</text>
</comment>
<keyword evidence="5" id="KW-0443">Lipid metabolism</keyword>
<dbReference type="GO" id="GO:0106290">
    <property type="term" value="F:trans-cinnamate-CoA ligase activity"/>
    <property type="evidence" value="ECO:0007669"/>
    <property type="project" value="UniProtKB-ARBA"/>
</dbReference>
<dbReference type="NCBIfam" id="NF006020">
    <property type="entry name" value="PRK08162.1"/>
    <property type="match status" value="1"/>
</dbReference>
<comment type="catalytic activity">
    <reaction evidence="6">
        <text>(E)-4-coumarate + ATP + CoA = (E)-4-coumaroyl-CoA + AMP + diphosphate</text>
        <dbReference type="Rhea" id="RHEA:19641"/>
        <dbReference type="ChEBI" id="CHEBI:12876"/>
        <dbReference type="ChEBI" id="CHEBI:30616"/>
        <dbReference type="ChEBI" id="CHEBI:33019"/>
        <dbReference type="ChEBI" id="CHEBI:57287"/>
        <dbReference type="ChEBI" id="CHEBI:85008"/>
        <dbReference type="ChEBI" id="CHEBI:456215"/>
        <dbReference type="EC" id="6.2.1.12"/>
    </reaction>
    <physiologicalReaction direction="left-to-right" evidence="6">
        <dbReference type="Rhea" id="RHEA:19642"/>
    </physiologicalReaction>
</comment>
<dbReference type="InterPro" id="IPR045851">
    <property type="entry name" value="AMP-bd_C_sf"/>
</dbReference>
<proteinExistence type="evidence at transcript level"/>
<keyword evidence="3 9" id="KW-0436">Ligase</keyword>
<dbReference type="Pfam" id="PF13193">
    <property type="entry name" value="AMP-binding_C"/>
    <property type="match status" value="1"/>
</dbReference>
<evidence type="ECO:0000256" key="3">
    <source>
        <dbReference type="ARBA" id="ARBA00022598"/>
    </source>
</evidence>
<dbReference type="InterPro" id="IPR042099">
    <property type="entry name" value="ANL_N_sf"/>
</dbReference>
<evidence type="ECO:0000313" key="9">
    <source>
        <dbReference type="EMBL" id="AIY34666.1"/>
    </source>
</evidence>
<reference evidence="9" key="1">
    <citation type="submission" date="2014-08" db="EMBL/GenBank/DDBJ databases">
        <title>Gene cloning and functional characterization of 4-coumarate:CoA-ligase from Ornithogalum saundersiae.</title>
        <authorList>
            <person name="Kong J.-Q."/>
        </authorList>
    </citation>
    <scope>NUCLEOTIDE SEQUENCE</scope>
</reference>
<sequence>MEGTLRCSANYVPLSPLSFLERAAVVYADRTSVVYGSIEYTWRQTRDRCLRLASGLANLGISRGDVVAVLSPNVPAMYELHFGVPMAGVVLCTLNTRHDSAMVSVLLKHSDAKLIFVDHQFLDIAQGAFDLLSQSGSRPPLLILIPEPTETPDSGRILDYETFVRTASPCFDIKWPVDECDPISLNYTSGTTSRPKGVVYSHRGAYLNAIATVLFNDITTTPVYLWTVPMFHCNGWCLAWGVAAQGGINVCIRIVTAKIIFDSIARREVTHMGGAPTVLNMIINCPPEDCRPLPAGRKVSVMTGAAPPPPQVLAKMEELGFLITHAYGLTETYGPASVSTWRPEWDKLPAEQRAKMKARQGVQHIGMEGMDVKDSVTMRSVPADGRTMGEVMFRGNTVMSGYYKDADATSEVFAGGWFRTGDLGVKHADGYIQLRDRAKDIIISGGENISTIEVESVLFGHPAVLEAAVVGRPDEHWGETPCAFVQLKEGARVNAEEIIRFCRMRLPHYMAPTSVVFGELPKTSTGKTQKFVLREKAKAMGSLFSKL</sequence>
<evidence type="ECO:0000259" key="8">
    <source>
        <dbReference type="Pfam" id="PF13193"/>
    </source>
</evidence>